<dbReference type="AlphaFoldDB" id="A0A6N7RN72"/>
<dbReference type="Proteomes" id="UP000438093">
    <property type="component" value="Unassembled WGS sequence"/>
</dbReference>
<sequence>MSGAKEIGGYFEFERFSGRSYHEGAIALNCGRACLSYLIELRDIETIWLPDFLCNSVVDLCNWVGAMVRTYRIGDDLLPVRDFAVGAGEWLYLVDYYGQITSEAVDEARDASGGRLIVDESQGFFREPWEHADTLYTCRKWFGVADGAYLYTKDGARLSRTLPIDESFARMNFVLGRYERSAGEFFAESKENNARFSRMPAMAMSPITSNILRAIDYSDVMRRRTENYAYVHDRLKDLNLLRLNPPQGAFMYPFQTERCEEARNRLAREGVFVPVLWPNVLDERSCDTAAFRFAHTVLPLPIDQRYSIEHMKRIVRAIEP</sequence>
<dbReference type="InterPro" id="IPR015422">
    <property type="entry name" value="PyrdxlP-dep_Trfase_small"/>
</dbReference>
<gene>
    <name evidence="1" type="ORF">GJG86_07515</name>
</gene>
<evidence type="ECO:0000313" key="1">
    <source>
        <dbReference type="EMBL" id="MRX82341.1"/>
    </source>
</evidence>
<reference evidence="2" key="1">
    <citation type="submission" date="2019-08" db="EMBL/GenBank/DDBJ databases">
        <title>Arthrobacter sp. nov., isolated from plateau pika and Tibetan wild ass.</title>
        <authorList>
            <person name="Ge Y."/>
        </authorList>
    </citation>
    <scope>NUCLEOTIDE SEQUENCE [LARGE SCALE GENOMIC DNA]</scope>
    <source>
        <strain evidence="2">HF-4214</strain>
    </source>
</reference>
<evidence type="ECO:0000313" key="2">
    <source>
        <dbReference type="Proteomes" id="UP000438093"/>
    </source>
</evidence>
<name>A0A6N7RN72_9ACTN</name>
<dbReference type="InterPro" id="IPR015424">
    <property type="entry name" value="PyrdxlP-dep_Trfase"/>
</dbReference>
<proteinExistence type="predicted"/>
<protein>
    <submittedName>
        <fullName evidence="1">Uncharacterized protein</fullName>
    </submittedName>
</protein>
<comment type="caution">
    <text evidence="1">The sequence shown here is derived from an EMBL/GenBank/DDBJ whole genome shotgun (WGS) entry which is preliminary data.</text>
</comment>
<accession>A0A6N7RN72</accession>
<dbReference type="SUPFAM" id="SSF53383">
    <property type="entry name" value="PLP-dependent transferases"/>
    <property type="match status" value="1"/>
</dbReference>
<dbReference type="RefSeq" id="WP_154333205.1">
    <property type="nucleotide sequence ID" value="NZ_VTFY01000004.1"/>
</dbReference>
<dbReference type="Gene3D" id="3.90.1150.10">
    <property type="entry name" value="Aspartate Aminotransferase, domain 1"/>
    <property type="match status" value="1"/>
</dbReference>
<organism evidence="1 2">
    <name type="scientific">Eggerthella guodeyinii</name>
    <dbReference type="NCBI Taxonomy" id="2690837"/>
    <lineage>
        <taxon>Bacteria</taxon>
        <taxon>Bacillati</taxon>
        <taxon>Actinomycetota</taxon>
        <taxon>Coriobacteriia</taxon>
        <taxon>Eggerthellales</taxon>
        <taxon>Eggerthellaceae</taxon>
        <taxon>Eggerthella</taxon>
    </lineage>
</organism>
<dbReference type="EMBL" id="VTFY01000004">
    <property type="protein sequence ID" value="MRX82341.1"/>
    <property type="molecule type" value="Genomic_DNA"/>
</dbReference>
<keyword evidence="2" id="KW-1185">Reference proteome</keyword>